<gene>
    <name evidence="6" type="ORF">C361_01425</name>
</gene>
<sequence>MPVTLTGGCFCTALTYRVSLDSLDDARVTLCHCSSCKKAFGGDFGLTAKIPVSSFRYTQGQATEHKTKNGVKREFCGTCGSYILEYGEAAANDFRYIVVGSLDEPAVLPPKGEFFCKNRLEWMPQIPNTFQKQEIKE</sequence>
<keyword evidence="3" id="KW-0862">Zinc</keyword>
<evidence type="ECO:0000256" key="2">
    <source>
        <dbReference type="ARBA" id="ARBA00022723"/>
    </source>
</evidence>
<dbReference type="Proteomes" id="UP000199727">
    <property type="component" value="Unassembled WGS sequence"/>
</dbReference>
<reference evidence="6 7" key="1">
    <citation type="submission" date="2017-06" db="EMBL/GenBank/DDBJ databases">
        <title>Global population genomics of the pathogenic fungus Cryptococcus neoformans var. grubii.</title>
        <authorList>
            <person name="Cuomo C."/>
            <person name="Litvintseva A."/>
            <person name="Chen Y."/>
            <person name="Young S."/>
            <person name="Zeng Q."/>
            <person name="Chapman S."/>
            <person name="Gujja S."/>
            <person name="Saif S."/>
            <person name="Birren B."/>
        </authorList>
    </citation>
    <scope>NUCLEOTIDE SEQUENCE [LARGE SCALE GENOMIC DNA]</scope>
    <source>
        <strain evidence="6 7">Tu259-1</strain>
    </source>
</reference>
<dbReference type="InterPro" id="IPR011057">
    <property type="entry name" value="Mss4-like_sf"/>
</dbReference>
<keyword evidence="2" id="KW-0479">Metal-binding</keyword>
<evidence type="ECO:0000256" key="4">
    <source>
        <dbReference type="ARBA" id="ARBA00023239"/>
    </source>
</evidence>
<comment type="caution">
    <text evidence="6">The sequence shown here is derived from an EMBL/GenBank/DDBJ whole genome shotgun (WGS) entry which is preliminary data.</text>
</comment>
<evidence type="ECO:0000256" key="3">
    <source>
        <dbReference type="ARBA" id="ARBA00022833"/>
    </source>
</evidence>
<feature type="domain" description="CENP-V/GFA" evidence="5">
    <location>
        <begin position="5"/>
        <end position="116"/>
    </location>
</feature>
<keyword evidence="4" id="KW-0456">Lyase</keyword>
<protein>
    <recommendedName>
        <fullName evidence="5">CENP-V/GFA domain-containing protein</fullName>
    </recommendedName>
</protein>
<dbReference type="Pfam" id="PF04828">
    <property type="entry name" value="GFA"/>
    <property type="match status" value="1"/>
</dbReference>
<dbReference type="InterPro" id="IPR006913">
    <property type="entry name" value="CENP-V/GFA"/>
</dbReference>
<organism evidence="6 7">
    <name type="scientific">Cryptococcus neoformans Tu259-1</name>
    <dbReference type="NCBI Taxonomy" id="1230072"/>
    <lineage>
        <taxon>Eukaryota</taxon>
        <taxon>Fungi</taxon>
        <taxon>Dikarya</taxon>
        <taxon>Basidiomycota</taxon>
        <taxon>Agaricomycotina</taxon>
        <taxon>Tremellomycetes</taxon>
        <taxon>Tremellales</taxon>
        <taxon>Cryptococcaceae</taxon>
        <taxon>Cryptococcus</taxon>
        <taxon>Cryptococcus neoformans species complex</taxon>
    </lineage>
</organism>
<dbReference type="Gene3D" id="3.90.1590.10">
    <property type="entry name" value="glutathione-dependent formaldehyde- activating enzyme (gfa)"/>
    <property type="match status" value="1"/>
</dbReference>
<dbReference type="GO" id="GO:0016846">
    <property type="term" value="F:carbon-sulfur lyase activity"/>
    <property type="evidence" value="ECO:0007669"/>
    <property type="project" value="InterPro"/>
</dbReference>
<evidence type="ECO:0000313" key="7">
    <source>
        <dbReference type="Proteomes" id="UP000199727"/>
    </source>
</evidence>
<dbReference type="GO" id="GO:0046872">
    <property type="term" value="F:metal ion binding"/>
    <property type="evidence" value="ECO:0007669"/>
    <property type="project" value="UniProtKB-KW"/>
</dbReference>
<dbReference type="AlphaFoldDB" id="A0A854QK76"/>
<comment type="similarity">
    <text evidence="1">Belongs to the Gfa family.</text>
</comment>
<evidence type="ECO:0000256" key="1">
    <source>
        <dbReference type="ARBA" id="ARBA00005495"/>
    </source>
</evidence>
<name>A0A854QK76_CRYNE</name>
<dbReference type="PROSITE" id="PS51891">
    <property type="entry name" value="CENP_V_GFA"/>
    <property type="match status" value="1"/>
</dbReference>
<dbReference type="EMBL" id="AMKT01000024">
    <property type="protein sequence ID" value="OXG26664.1"/>
    <property type="molecule type" value="Genomic_DNA"/>
</dbReference>
<accession>A0A854QK76</accession>
<evidence type="ECO:0000313" key="6">
    <source>
        <dbReference type="EMBL" id="OXG26664.1"/>
    </source>
</evidence>
<dbReference type="PANTHER" id="PTHR33337">
    <property type="entry name" value="GFA DOMAIN-CONTAINING PROTEIN"/>
    <property type="match status" value="1"/>
</dbReference>
<dbReference type="PANTHER" id="PTHR33337:SF40">
    <property type="entry name" value="CENP-V_GFA DOMAIN-CONTAINING PROTEIN-RELATED"/>
    <property type="match status" value="1"/>
</dbReference>
<proteinExistence type="inferred from homology"/>
<evidence type="ECO:0000259" key="5">
    <source>
        <dbReference type="PROSITE" id="PS51891"/>
    </source>
</evidence>
<dbReference type="SUPFAM" id="SSF51316">
    <property type="entry name" value="Mss4-like"/>
    <property type="match status" value="1"/>
</dbReference>
<dbReference type="OrthoDB" id="9985472at2759"/>